<sequence length="138" mass="15709">MSRNEDIHTDLPIQRDKEDMEGEIRVGRVEEQDDADRREQQVLADRILRASADPSDEESGATETRVNPTTGGVIVGPETRPRSTRLYLTTAHGEEVVIAYHGFSPRAPDPDEIPEPEEFHSQQQHDWAIMDAWHQANR</sequence>
<proteinExistence type="predicted"/>
<dbReference type="AlphaFoldDB" id="A0AA39JW16"/>
<keyword evidence="3" id="KW-1185">Reference proteome</keyword>
<evidence type="ECO:0000313" key="2">
    <source>
        <dbReference type="EMBL" id="KAK0449652.1"/>
    </source>
</evidence>
<gene>
    <name evidence="2" type="ORF">EV420DRAFT_1483169</name>
</gene>
<comment type="caution">
    <text evidence="2">The sequence shown here is derived from an EMBL/GenBank/DDBJ whole genome shotgun (WGS) entry which is preliminary data.</text>
</comment>
<dbReference type="EMBL" id="JAUEPS010000038">
    <property type="protein sequence ID" value="KAK0449652.1"/>
    <property type="molecule type" value="Genomic_DNA"/>
</dbReference>
<feature type="compositionally biased region" description="Basic and acidic residues" evidence="1">
    <location>
        <begin position="1"/>
        <end position="40"/>
    </location>
</feature>
<accession>A0AA39JW16</accession>
<protein>
    <submittedName>
        <fullName evidence="2">Uncharacterized protein</fullName>
    </submittedName>
</protein>
<feature type="region of interest" description="Disordered" evidence="1">
    <location>
        <begin position="103"/>
        <end position="124"/>
    </location>
</feature>
<dbReference type="Proteomes" id="UP001175211">
    <property type="component" value="Unassembled WGS sequence"/>
</dbReference>
<feature type="compositionally biased region" description="Polar residues" evidence="1">
    <location>
        <begin position="61"/>
        <end position="70"/>
    </location>
</feature>
<dbReference type="RefSeq" id="XP_060326944.1">
    <property type="nucleotide sequence ID" value="XM_060469947.1"/>
</dbReference>
<evidence type="ECO:0000313" key="3">
    <source>
        <dbReference type="Proteomes" id="UP001175211"/>
    </source>
</evidence>
<dbReference type="GeneID" id="85353495"/>
<reference evidence="2" key="1">
    <citation type="submission" date="2023-06" db="EMBL/GenBank/DDBJ databases">
        <authorList>
            <consortium name="Lawrence Berkeley National Laboratory"/>
            <person name="Ahrendt S."/>
            <person name="Sahu N."/>
            <person name="Indic B."/>
            <person name="Wong-Bajracharya J."/>
            <person name="Merenyi Z."/>
            <person name="Ke H.-M."/>
            <person name="Monk M."/>
            <person name="Kocsube S."/>
            <person name="Drula E."/>
            <person name="Lipzen A."/>
            <person name="Balint B."/>
            <person name="Henrissat B."/>
            <person name="Andreopoulos B."/>
            <person name="Martin F.M."/>
            <person name="Harder C.B."/>
            <person name="Rigling D."/>
            <person name="Ford K.L."/>
            <person name="Foster G.D."/>
            <person name="Pangilinan J."/>
            <person name="Papanicolaou A."/>
            <person name="Barry K."/>
            <person name="LaButti K."/>
            <person name="Viragh M."/>
            <person name="Koriabine M."/>
            <person name="Yan M."/>
            <person name="Riley R."/>
            <person name="Champramary S."/>
            <person name="Plett K.L."/>
            <person name="Tsai I.J."/>
            <person name="Slot J."/>
            <person name="Sipos G."/>
            <person name="Plett J."/>
            <person name="Nagy L.G."/>
            <person name="Grigoriev I.V."/>
        </authorList>
    </citation>
    <scope>NUCLEOTIDE SEQUENCE</scope>
    <source>
        <strain evidence="2">CCBAS 213</strain>
    </source>
</reference>
<name>A0AA39JW16_ARMTA</name>
<evidence type="ECO:0000256" key="1">
    <source>
        <dbReference type="SAM" id="MobiDB-lite"/>
    </source>
</evidence>
<feature type="region of interest" description="Disordered" evidence="1">
    <location>
        <begin position="1"/>
        <end position="79"/>
    </location>
</feature>
<organism evidence="2 3">
    <name type="scientific">Armillaria tabescens</name>
    <name type="common">Ringless honey mushroom</name>
    <name type="synonym">Agaricus tabescens</name>
    <dbReference type="NCBI Taxonomy" id="1929756"/>
    <lineage>
        <taxon>Eukaryota</taxon>
        <taxon>Fungi</taxon>
        <taxon>Dikarya</taxon>
        <taxon>Basidiomycota</taxon>
        <taxon>Agaricomycotina</taxon>
        <taxon>Agaricomycetes</taxon>
        <taxon>Agaricomycetidae</taxon>
        <taxon>Agaricales</taxon>
        <taxon>Marasmiineae</taxon>
        <taxon>Physalacriaceae</taxon>
        <taxon>Desarmillaria</taxon>
    </lineage>
</organism>